<dbReference type="PANTHER" id="PTHR14882:SF5">
    <property type="entry name" value="COILED-COIL DOMAIN CONTAINING 74A"/>
    <property type="match status" value="1"/>
</dbReference>
<evidence type="ECO:0000313" key="5">
    <source>
        <dbReference type="Proteomes" id="UP001307889"/>
    </source>
</evidence>
<gene>
    <name evidence="4" type="ORF">NTJ_10571</name>
</gene>
<organism evidence="4 5">
    <name type="scientific">Nesidiocoris tenuis</name>
    <dbReference type="NCBI Taxonomy" id="355587"/>
    <lineage>
        <taxon>Eukaryota</taxon>
        <taxon>Metazoa</taxon>
        <taxon>Ecdysozoa</taxon>
        <taxon>Arthropoda</taxon>
        <taxon>Hexapoda</taxon>
        <taxon>Insecta</taxon>
        <taxon>Pterygota</taxon>
        <taxon>Neoptera</taxon>
        <taxon>Paraneoptera</taxon>
        <taxon>Hemiptera</taxon>
        <taxon>Heteroptera</taxon>
        <taxon>Panheteroptera</taxon>
        <taxon>Cimicomorpha</taxon>
        <taxon>Miridae</taxon>
        <taxon>Dicyphina</taxon>
        <taxon>Nesidiocoris</taxon>
    </lineage>
</organism>
<sequence length="332" mass="37877">MASQVLLKMPVNYNQIGKKAVEPLRPEPYLMTCMSSDPMLRITQLEHNLNFLQEQHQMMLSSLHKEIEALRCRNRDLQFQLIFGCNNVKVMPASSSDSSSPDEASQPKIVLSPKEINSRSLQVEMLEREVSELKVSLTEATSKNASLLQLVEHQKKQLETAKNEKEAPADSDLSERLDDAELLIKRLVKENEDQRKEINNLKSQLSNRGGNHGRYSGGHRRGGNDHQQRFPPLQSQQNYWGGSSHGNQKHKPNSEYYQNQGLMDQEVVGQAAPTLPHLNRTYSQPSSSRHRYYNSNGNYFYRGNSNDDGEGRRRYRGRGGGSHQHKDDKAHE</sequence>
<protein>
    <recommendedName>
        <fullName evidence="3">CCDC92/74 N-terminal domain-containing protein</fullName>
    </recommendedName>
</protein>
<feature type="region of interest" description="Disordered" evidence="2">
    <location>
        <begin position="279"/>
        <end position="332"/>
    </location>
</feature>
<dbReference type="EMBL" id="AP028916">
    <property type="protein sequence ID" value="BES97757.1"/>
    <property type="molecule type" value="Genomic_DNA"/>
</dbReference>
<keyword evidence="1" id="KW-0175">Coiled coil</keyword>
<feature type="domain" description="CCDC92/74 N-terminal" evidence="3">
    <location>
        <begin position="41"/>
        <end position="84"/>
    </location>
</feature>
<dbReference type="Pfam" id="PF14916">
    <property type="entry name" value="CCDC92"/>
    <property type="match status" value="1"/>
</dbReference>
<dbReference type="Proteomes" id="UP001307889">
    <property type="component" value="Chromosome 8"/>
</dbReference>
<evidence type="ECO:0000256" key="2">
    <source>
        <dbReference type="SAM" id="MobiDB-lite"/>
    </source>
</evidence>
<evidence type="ECO:0000259" key="3">
    <source>
        <dbReference type="Pfam" id="PF14916"/>
    </source>
</evidence>
<evidence type="ECO:0000256" key="1">
    <source>
        <dbReference type="ARBA" id="ARBA00023054"/>
    </source>
</evidence>
<reference evidence="4 5" key="1">
    <citation type="submission" date="2023-09" db="EMBL/GenBank/DDBJ databases">
        <title>Nesidiocoris tenuis whole genome shotgun sequence.</title>
        <authorList>
            <person name="Shibata T."/>
            <person name="Shimoda M."/>
            <person name="Kobayashi T."/>
            <person name="Uehara T."/>
        </authorList>
    </citation>
    <scope>NUCLEOTIDE SEQUENCE [LARGE SCALE GENOMIC DNA]</scope>
    <source>
        <strain evidence="4 5">Japan</strain>
    </source>
</reference>
<dbReference type="InterPro" id="IPR040370">
    <property type="entry name" value="CCDC74A/CCDC74B/CCDC92"/>
</dbReference>
<accession>A0ABN7B2A5</accession>
<feature type="region of interest" description="Disordered" evidence="2">
    <location>
        <begin position="195"/>
        <end position="255"/>
    </location>
</feature>
<dbReference type="InterPro" id="IPR039496">
    <property type="entry name" value="CCDC92/74_N"/>
</dbReference>
<dbReference type="PANTHER" id="PTHR14882">
    <property type="entry name" value="COILED-COIL DOMAIN-CONTAINING 74A"/>
    <property type="match status" value="1"/>
</dbReference>
<name>A0ABN7B2A5_9HEMI</name>
<feature type="compositionally biased region" description="Polar residues" evidence="2">
    <location>
        <begin position="280"/>
        <end position="306"/>
    </location>
</feature>
<keyword evidence="5" id="KW-1185">Reference proteome</keyword>
<evidence type="ECO:0000313" key="4">
    <source>
        <dbReference type="EMBL" id="BES97757.1"/>
    </source>
</evidence>
<proteinExistence type="predicted"/>